<name>A0ABT4MVN2_GORRU</name>
<organism evidence="2 3">
    <name type="scientific">Gordonia rubripertincta</name>
    <name type="common">Rhodococcus corallinus</name>
    <dbReference type="NCBI Taxonomy" id="36822"/>
    <lineage>
        <taxon>Bacteria</taxon>
        <taxon>Bacillati</taxon>
        <taxon>Actinomycetota</taxon>
        <taxon>Actinomycetes</taxon>
        <taxon>Mycobacteriales</taxon>
        <taxon>Gordoniaceae</taxon>
        <taxon>Gordonia</taxon>
    </lineage>
</organism>
<dbReference type="InterPro" id="IPR011008">
    <property type="entry name" value="Dimeric_a/b-barrel"/>
</dbReference>
<dbReference type="RefSeq" id="WP_301571805.1">
    <property type="nucleotide sequence ID" value="NZ_JAPWIE010000004.1"/>
</dbReference>
<sequence>MIQELKDRVGMTEYARAALPLVKEAEGTVTTFGLNFGESLMVQPLEGPPVDGVSVIEFPTREAFDEWYGSERYKQAMKIRQGASVVQAFVVASPPSPKSQE</sequence>
<dbReference type="Gene3D" id="3.30.70.100">
    <property type="match status" value="1"/>
</dbReference>
<proteinExistence type="predicted"/>
<reference evidence="2" key="1">
    <citation type="submission" date="2022-12" db="EMBL/GenBank/DDBJ databases">
        <authorList>
            <person name="Krivoruchko A.V."/>
            <person name="Elkin A."/>
        </authorList>
    </citation>
    <scope>NUCLEOTIDE SEQUENCE</scope>
    <source>
        <strain evidence="2">IEGM 1388</strain>
    </source>
</reference>
<dbReference type="EMBL" id="JAPWIE010000004">
    <property type="protein sequence ID" value="MCZ4551069.1"/>
    <property type="molecule type" value="Genomic_DNA"/>
</dbReference>
<comment type="caution">
    <text evidence="2">The sequence shown here is derived from an EMBL/GenBank/DDBJ whole genome shotgun (WGS) entry which is preliminary data.</text>
</comment>
<dbReference type="Pfam" id="PF07045">
    <property type="entry name" value="DUF1330"/>
    <property type="match status" value="1"/>
</dbReference>
<evidence type="ECO:0000313" key="2">
    <source>
        <dbReference type="EMBL" id="MCZ4551069.1"/>
    </source>
</evidence>
<gene>
    <name evidence="2" type="ORF">O4213_13845</name>
</gene>
<dbReference type="Proteomes" id="UP001067235">
    <property type="component" value="Unassembled WGS sequence"/>
</dbReference>
<evidence type="ECO:0000259" key="1">
    <source>
        <dbReference type="Pfam" id="PF07045"/>
    </source>
</evidence>
<dbReference type="InterPro" id="IPR010753">
    <property type="entry name" value="DUF1330"/>
</dbReference>
<evidence type="ECO:0000313" key="3">
    <source>
        <dbReference type="Proteomes" id="UP001067235"/>
    </source>
</evidence>
<protein>
    <submittedName>
        <fullName evidence="2">DUF1330 domain-containing protein</fullName>
    </submittedName>
</protein>
<accession>A0ABT4MVN2</accession>
<feature type="domain" description="DUF1330" evidence="1">
    <location>
        <begin position="4"/>
        <end position="92"/>
    </location>
</feature>
<keyword evidence="3" id="KW-1185">Reference proteome</keyword>
<dbReference type="SUPFAM" id="SSF54909">
    <property type="entry name" value="Dimeric alpha+beta barrel"/>
    <property type="match status" value="1"/>
</dbReference>